<keyword evidence="3" id="KW-1185">Reference proteome</keyword>
<dbReference type="Proteomes" id="UP000002431">
    <property type="component" value="Chromosome"/>
</dbReference>
<evidence type="ECO:0000256" key="1">
    <source>
        <dbReference type="SAM" id="MobiDB-lite"/>
    </source>
</evidence>
<dbReference type="KEGG" id="dge:Dgeo_1693"/>
<accession>Q1IXP6</accession>
<dbReference type="STRING" id="319795.Dgeo_1693"/>
<dbReference type="HOGENOM" id="CLU_2218761_0_0_0"/>
<gene>
    <name evidence="2" type="ordered locus">Dgeo_1693</name>
</gene>
<evidence type="ECO:0000313" key="2">
    <source>
        <dbReference type="EMBL" id="ABF45988.1"/>
    </source>
</evidence>
<name>Q1IXP6_DEIGD</name>
<organism evidence="2 3">
    <name type="scientific">Deinococcus geothermalis (strain DSM 11300 / CIP 105573 / AG-3a)</name>
    <dbReference type="NCBI Taxonomy" id="319795"/>
    <lineage>
        <taxon>Bacteria</taxon>
        <taxon>Thermotogati</taxon>
        <taxon>Deinococcota</taxon>
        <taxon>Deinococci</taxon>
        <taxon>Deinococcales</taxon>
        <taxon>Deinococcaceae</taxon>
        <taxon>Deinococcus</taxon>
    </lineage>
</organism>
<sequence length="106" mass="11553">MTRLPFAPLPPLPLPTARGPEVFGTLMVEVLTPEGSPSAPLLTDWELRAWPVARLGDVTLEARPRRADLGSAELDRDLRRAGYTPLGPFRQARDRRSKAASAAVTP</sequence>
<proteinExistence type="predicted"/>
<dbReference type="EMBL" id="CP000359">
    <property type="protein sequence ID" value="ABF45988.1"/>
    <property type="molecule type" value="Genomic_DNA"/>
</dbReference>
<evidence type="ECO:0000313" key="3">
    <source>
        <dbReference type="Proteomes" id="UP000002431"/>
    </source>
</evidence>
<dbReference type="RefSeq" id="WP_011530820.1">
    <property type="nucleotide sequence ID" value="NC_008025.1"/>
</dbReference>
<protein>
    <submittedName>
        <fullName evidence="2">Uncharacterized protein</fullName>
    </submittedName>
</protein>
<dbReference type="AlphaFoldDB" id="Q1IXP6"/>
<reference evidence="2" key="1">
    <citation type="submission" date="2006-04" db="EMBL/GenBank/DDBJ databases">
        <title>Complete sequence of chromosome of Deinococcus geothermalis DSM 11300.</title>
        <authorList>
            <consortium name="US DOE Joint Genome Institute"/>
            <person name="Copeland A."/>
            <person name="Lucas S."/>
            <person name="Lapidus A."/>
            <person name="Barry K."/>
            <person name="Detter J.C."/>
            <person name="Glavina del Rio T."/>
            <person name="Hammon N."/>
            <person name="Israni S."/>
            <person name="Dalin E."/>
            <person name="Tice H."/>
            <person name="Pitluck S."/>
            <person name="Brettin T."/>
            <person name="Bruce D."/>
            <person name="Han C."/>
            <person name="Tapia R."/>
            <person name="Saunders E."/>
            <person name="Gilna P."/>
            <person name="Schmutz J."/>
            <person name="Larimer F."/>
            <person name="Land M."/>
            <person name="Hauser L."/>
            <person name="Kyrpides N."/>
            <person name="Kim E."/>
            <person name="Daly M.J."/>
            <person name="Fredrickson J.K."/>
            <person name="Makarova K.S."/>
            <person name="Gaidamakova E.K."/>
            <person name="Zhai M."/>
            <person name="Richardson P."/>
        </authorList>
    </citation>
    <scope>NUCLEOTIDE SEQUENCE</scope>
    <source>
        <strain evidence="2">DSM 11300</strain>
    </source>
</reference>
<feature type="region of interest" description="Disordered" evidence="1">
    <location>
        <begin position="80"/>
        <end position="106"/>
    </location>
</feature>